<feature type="domain" description="RRM" evidence="5">
    <location>
        <begin position="21"/>
        <end position="98"/>
    </location>
</feature>
<keyword evidence="2 4" id="KW-0694">RNA-binding</keyword>
<sequence>MDFKQEDFIQLDAKDFETKYRVVFVKNLPKVLIEQDYKKYFSQFGEVLSLSVIEDGKGRSTGKIYVEFKDPDVAQICFDKINNQILDGQILRANLYEKYTKQHSRVQQRITSDKLRLTALRVYRTQVARNRLKTLLEKYSLKYSLI</sequence>
<dbReference type="RefSeq" id="XP_004183036.1">
    <property type="nucleotide sequence ID" value="XM_004182988.1"/>
</dbReference>
<name>A0A0A1TUH9_ENTIV</name>
<keyword evidence="3" id="KW-0539">Nucleus</keyword>
<evidence type="ECO:0000259" key="5">
    <source>
        <dbReference type="PROSITE" id="PS50102"/>
    </source>
</evidence>
<gene>
    <name evidence="6" type="ORF">EIN_468240</name>
</gene>
<reference evidence="6 7" key="1">
    <citation type="submission" date="2012-10" db="EMBL/GenBank/DDBJ databases">
        <authorList>
            <person name="Zafar N."/>
            <person name="Inman J."/>
            <person name="Hall N."/>
            <person name="Lorenzi H."/>
            <person name="Caler E."/>
        </authorList>
    </citation>
    <scope>NUCLEOTIDE SEQUENCE [LARGE SCALE GENOMIC DNA]</scope>
    <source>
        <strain evidence="6 7">IP1</strain>
    </source>
</reference>
<dbReference type="OMA" id="NNYFIDG"/>
<evidence type="ECO:0000256" key="1">
    <source>
        <dbReference type="ARBA" id="ARBA00004604"/>
    </source>
</evidence>
<proteinExistence type="predicted"/>
<accession>A0A0A1TUH9</accession>
<dbReference type="PANTHER" id="PTHR46754">
    <property type="entry name" value="MKI67 FHA DOMAIN-INTERACTING NUCLEOLAR PHOSPHOPROTEIN"/>
    <property type="match status" value="1"/>
</dbReference>
<evidence type="ECO:0000256" key="4">
    <source>
        <dbReference type="PROSITE-ProRule" id="PRU00176"/>
    </source>
</evidence>
<dbReference type="OrthoDB" id="21467at2759"/>
<protein>
    <recommendedName>
        <fullName evidence="5">RRM domain-containing protein</fullName>
    </recommendedName>
</protein>
<dbReference type="VEuPathDB" id="AmoebaDB:EIN_468240"/>
<dbReference type="GO" id="GO:0005730">
    <property type="term" value="C:nucleolus"/>
    <property type="evidence" value="ECO:0007669"/>
    <property type="project" value="UniProtKB-SubCell"/>
</dbReference>
<dbReference type="InterPro" id="IPR000504">
    <property type="entry name" value="RRM_dom"/>
</dbReference>
<evidence type="ECO:0000256" key="2">
    <source>
        <dbReference type="ARBA" id="ARBA00022884"/>
    </source>
</evidence>
<dbReference type="SMART" id="SM00360">
    <property type="entry name" value="RRM"/>
    <property type="match status" value="1"/>
</dbReference>
<dbReference type="Pfam" id="PF00076">
    <property type="entry name" value="RRM_1"/>
    <property type="match status" value="1"/>
</dbReference>
<keyword evidence="7" id="KW-1185">Reference proteome</keyword>
<dbReference type="SUPFAM" id="SSF54928">
    <property type="entry name" value="RNA-binding domain, RBD"/>
    <property type="match status" value="1"/>
</dbReference>
<dbReference type="InterPro" id="IPR035979">
    <property type="entry name" value="RBD_domain_sf"/>
</dbReference>
<evidence type="ECO:0000313" key="7">
    <source>
        <dbReference type="Proteomes" id="UP000014680"/>
    </source>
</evidence>
<organism evidence="6 7">
    <name type="scientific">Entamoeba invadens IP1</name>
    <dbReference type="NCBI Taxonomy" id="370355"/>
    <lineage>
        <taxon>Eukaryota</taxon>
        <taxon>Amoebozoa</taxon>
        <taxon>Evosea</taxon>
        <taxon>Archamoebae</taxon>
        <taxon>Mastigamoebida</taxon>
        <taxon>Entamoebidae</taxon>
        <taxon>Entamoeba</taxon>
    </lineage>
</organism>
<dbReference type="InterPro" id="IPR012677">
    <property type="entry name" value="Nucleotide-bd_a/b_plait_sf"/>
</dbReference>
<dbReference type="GO" id="GO:0003723">
    <property type="term" value="F:RNA binding"/>
    <property type="evidence" value="ECO:0007669"/>
    <property type="project" value="UniProtKB-UniRule"/>
</dbReference>
<dbReference type="EMBL" id="KB207240">
    <property type="protein sequence ID" value="ELP83690.1"/>
    <property type="molecule type" value="Genomic_DNA"/>
</dbReference>
<comment type="subcellular location">
    <subcellularLocation>
        <location evidence="1">Nucleus</location>
        <location evidence="1">Nucleolus</location>
    </subcellularLocation>
</comment>
<dbReference type="AlphaFoldDB" id="A0A0A1TUH9"/>
<dbReference type="Gene3D" id="3.30.70.330">
    <property type="match status" value="1"/>
</dbReference>
<dbReference type="Proteomes" id="UP000014680">
    <property type="component" value="Unassembled WGS sequence"/>
</dbReference>
<evidence type="ECO:0000256" key="3">
    <source>
        <dbReference type="ARBA" id="ARBA00023242"/>
    </source>
</evidence>
<dbReference type="GeneID" id="14882686"/>
<dbReference type="PROSITE" id="PS50102">
    <property type="entry name" value="RRM"/>
    <property type="match status" value="1"/>
</dbReference>
<evidence type="ECO:0000313" key="6">
    <source>
        <dbReference type="EMBL" id="ELP83690.1"/>
    </source>
</evidence>
<dbReference type="CDD" id="cd00590">
    <property type="entry name" value="RRM_SF"/>
    <property type="match status" value="1"/>
</dbReference>
<dbReference type="KEGG" id="eiv:EIN_468240"/>